<evidence type="ECO:0000313" key="4">
    <source>
        <dbReference type="Proteomes" id="UP000777440"/>
    </source>
</evidence>
<evidence type="ECO:0000256" key="2">
    <source>
        <dbReference type="SAM" id="Phobius"/>
    </source>
</evidence>
<feature type="region of interest" description="Disordered" evidence="1">
    <location>
        <begin position="183"/>
        <end position="204"/>
    </location>
</feature>
<keyword evidence="4" id="KW-1185">Reference proteome</keyword>
<dbReference type="EMBL" id="JAEUAX010000013">
    <property type="protein sequence ID" value="MBW9111550.1"/>
    <property type="molecule type" value="Genomic_DNA"/>
</dbReference>
<accession>A0ABS7I2G2</accession>
<evidence type="ECO:0000313" key="3">
    <source>
        <dbReference type="EMBL" id="MBW9111550.1"/>
    </source>
</evidence>
<proteinExistence type="predicted"/>
<reference evidence="3 4" key="1">
    <citation type="journal article" date="2021" name="MBio">
        <title>Poor Competitiveness of Bradyrhizobium in Pigeon Pea Root Colonization in Indian Soils.</title>
        <authorList>
            <person name="Chalasani D."/>
            <person name="Basu A."/>
            <person name="Pullabhotla S.V.S.R.N."/>
            <person name="Jorrin B."/>
            <person name="Neal A.L."/>
            <person name="Poole P.S."/>
            <person name="Podile A.R."/>
            <person name="Tkacz A."/>
        </authorList>
    </citation>
    <scope>NUCLEOTIDE SEQUENCE [LARGE SCALE GENOMIC DNA]</scope>
    <source>
        <strain evidence="3 4">HU12</strain>
    </source>
</reference>
<keyword evidence="2" id="KW-1133">Transmembrane helix</keyword>
<keyword evidence="2" id="KW-0472">Membrane</keyword>
<dbReference type="Proteomes" id="UP000777440">
    <property type="component" value="Unassembled WGS sequence"/>
</dbReference>
<organism evidence="3 4">
    <name type="scientific">Microbacterium ureisolvens</name>
    <dbReference type="NCBI Taxonomy" id="2781186"/>
    <lineage>
        <taxon>Bacteria</taxon>
        <taxon>Bacillati</taxon>
        <taxon>Actinomycetota</taxon>
        <taxon>Actinomycetes</taxon>
        <taxon>Micrococcales</taxon>
        <taxon>Microbacteriaceae</taxon>
        <taxon>Microbacterium</taxon>
    </lineage>
</organism>
<keyword evidence="2" id="KW-0812">Transmembrane</keyword>
<feature type="transmembrane region" description="Helical" evidence="2">
    <location>
        <begin position="135"/>
        <end position="154"/>
    </location>
</feature>
<sequence>MLVDRIARSLPWRAPEAKMLHAQQTDTVMIAEAVAPVLVALLTATAAIVAPRLAGRSDDLKRAERLTALLGDLSPSPRRVLLEQLRDDYATLWALQQAAPRFPRLRAASRATYYGGVLVLILGPLTLLLTPGMQWWYWAYYLGGALLLAIGIALHRQRQRRQRRWMEQELKRRGLRPPLDGTLLGLMRPSDQPTPPETDIAPTD</sequence>
<feature type="transmembrane region" description="Helical" evidence="2">
    <location>
        <begin position="33"/>
        <end position="55"/>
    </location>
</feature>
<protein>
    <submittedName>
        <fullName evidence="3">Uncharacterized protein</fullName>
    </submittedName>
</protein>
<feature type="transmembrane region" description="Helical" evidence="2">
    <location>
        <begin position="111"/>
        <end position="129"/>
    </location>
</feature>
<comment type="caution">
    <text evidence="3">The sequence shown here is derived from an EMBL/GenBank/DDBJ whole genome shotgun (WGS) entry which is preliminary data.</text>
</comment>
<name>A0ABS7I2G2_9MICO</name>
<evidence type="ECO:0000256" key="1">
    <source>
        <dbReference type="SAM" id="MobiDB-lite"/>
    </source>
</evidence>
<gene>
    <name evidence="3" type="ORF">JNB61_17410</name>
</gene>
<dbReference type="RefSeq" id="WP_220340461.1">
    <property type="nucleotide sequence ID" value="NZ_JAEUAX010000013.1"/>
</dbReference>